<protein>
    <submittedName>
        <fullName evidence="1">Uncharacterized protein</fullName>
    </submittedName>
</protein>
<dbReference type="Proteomes" id="UP000424462">
    <property type="component" value="Chromosome"/>
</dbReference>
<dbReference type="KEGG" id="cok:COCCU_10575"/>
<dbReference type="Gene3D" id="3.40.50.720">
    <property type="entry name" value="NAD(P)-binding Rossmann-like Domain"/>
    <property type="match status" value="2"/>
</dbReference>
<gene>
    <name evidence="1" type="ORF">COCCU_10575</name>
</gene>
<evidence type="ECO:0000313" key="2">
    <source>
        <dbReference type="Proteomes" id="UP000424462"/>
    </source>
</evidence>
<sequence>MPNVVITPHTANTWERIRSAAGALTLNNARALLAGERMPNEVDPVAGY</sequence>
<organism evidence="1 2">
    <name type="scientific">Corynebacterium occultum</name>
    <dbReference type="NCBI Taxonomy" id="2675219"/>
    <lineage>
        <taxon>Bacteria</taxon>
        <taxon>Bacillati</taxon>
        <taxon>Actinomycetota</taxon>
        <taxon>Actinomycetes</taxon>
        <taxon>Mycobacteriales</taxon>
        <taxon>Corynebacteriaceae</taxon>
        <taxon>Corynebacterium</taxon>
    </lineage>
</organism>
<dbReference type="AlphaFoldDB" id="A0A6B8W3C9"/>
<accession>A0A6B8W3C9</accession>
<name>A0A6B8W3C9_9CORY</name>
<evidence type="ECO:0000313" key="1">
    <source>
        <dbReference type="EMBL" id="QGU08034.1"/>
    </source>
</evidence>
<keyword evidence="2" id="KW-1185">Reference proteome</keyword>
<dbReference type="EMBL" id="CP046455">
    <property type="protein sequence ID" value="QGU08034.1"/>
    <property type="molecule type" value="Genomic_DNA"/>
</dbReference>
<proteinExistence type="predicted"/>
<reference evidence="1 2" key="1">
    <citation type="submission" date="2019-11" db="EMBL/GenBank/DDBJ databases">
        <title>Complete genome sequence of Corynebacterium kalinowskii 1959, a novel Corynebacterium species isolated from soil of a small paddock in Vilsendorf, Germany.</title>
        <authorList>
            <person name="Schaffert L."/>
            <person name="Ruwe M."/>
            <person name="Milse J."/>
            <person name="Hanuschka K."/>
            <person name="Ortseifen V."/>
            <person name="Droste J."/>
            <person name="Brandt D."/>
            <person name="Schlueter L."/>
            <person name="Kutter Y."/>
            <person name="Vinke S."/>
            <person name="Viehoefer P."/>
            <person name="Jacob L."/>
            <person name="Luebke N.-C."/>
            <person name="Schulte-Berndt E."/>
            <person name="Hain C."/>
            <person name="Linder M."/>
            <person name="Schmidt P."/>
            <person name="Wollenschlaeger L."/>
            <person name="Luttermann T."/>
            <person name="Thieme E."/>
            <person name="Hassa J."/>
            <person name="Haak M."/>
            <person name="Wittchen M."/>
            <person name="Mentz A."/>
            <person name="Persicke M."/>
            <person name="Busche T."/>
            <person name="Ruckert C."/>
        </authorList>
    </citation>
    <scope>NUCLEOTIDE SEQUENCE [LARGE SCALE GENOMIC DNA]</scope>
    <source>
        <strain evidence="1 2">2039</strain>
    </source>
</reference>